<proteinExistence type="predicted"/>
<evidence type="ECO:0000313" key="1">
    <source>
        <dbReference type="EMBL" id="MBA4602792.1"/>
    </source>
</evidence>
<dbReference type="EMBL" id="JACEOL010000034">
    <property type="protein sequence ID" value="MBA4602792.1"/>
    <property type="molecule type" value="Genomic_DNA"/>
</dbReference>
<dbReference type="AlphaFoldDB" id="A0A7W1XTF1"/>
<sequence length="182" mass="20729">MKRLSWISFIVIVSLMGATLLPGYSDAYAANKEKKELFNSRQEIVELRTENSKTFIKGDGKTYIQEEYSEPIHYQENGTWKEVDNQVIAVSGTKALDPELPFINKANKFCIGFAKQSKSEKLVRFQMGKAKVDFRQIDGANVPAQTKNNKVSYEGVYPDTDLVYQTDNSGVKERMDSPQIQW</sequence>
<name>A0A7W1XTF1_9BACL</name>
<dbReference type="RefSeq" id="WP_181740689.1">
    <property type="nucleotide sequence ID" value="NZ_JACEOL010000034.1"/>
</dbReference>
<gene>
    <name evidence="1" type="ORF">H2C83_10795</name>
</gene>
<keyword evidence="2" id="KW-1185">Reference proteome</keyword>
<accession>A0A7W1XTF1</accession>
<protein>
    <submittedName>
        <fullName evidence="1">Uncharacterized protein</fullName>
    </submittedName>
</protein>
<comment type="caution">
    <text evidence="1">The sequence shown here is derived from an EMBL/GenBank/DDBJ whole genome shotgun (WGS) entry which is preliminary data.</text>
</comment>
<dbReference type="Proteomes" id="UP000538292">
    <property type="component" value="Unassembled WGS sequence"/>
</dbReference>
<organism evidence="1 2">
    <name type="scientific">Thermoactinomyces mirandus</name>
    <dbReference type="NCBI Taxonomy" id="2756294"/>
    <lineage>
        <taxon>Bacteria</taxon>
        <taxon>Bacillati</taxon>
        <taxon>Bacillota</taxon>
        <taxon>Bacilli</taxon>
        <taxon>Bacillales</taxon>
        <taxon>Thermoactinomycetaceae</taxon>
        <taxon>Thermoactinomyces</taxon>
    </lineage>
</organism>
<evidence type="ECO:0000313" key="2">
    <source>
        <dbReference type="Proteomes" id="UP000538292"/>
    </source>
</evidence>
<reference evidence="1 2" key="1">
    <citation type="submission" date="2020-07" db="EMBL/GenBank/DDBJ databases">
        <title>Thermoactinomyces phylogeny.</title>
        <authorList>
            <person name="Dunlap C."/>
        </authorList>
    </citation>
    <scope>NUCLEOTIDE SEQUENCE [LARGE SCALE GENOMIC DNA]</scope>
    <source>
        <strain evidence="1 2">AMNI-1</strain>
    </source>
</reference>